<evidence type="ECO:0000256" key="2">
    <source>
        <dbReference type="ARBA" id="ARBA00022448"/>
    </source>
</evidence>
<dbReference type="Pfam" id="PF00528">
    <property type="entry name" value="BPD_transp_1"/>
    <property type="match status" value="1"/>
</dbReference>
<feature type="compositionally biased region" description="Low complexity" evidence="8">
    <location>
        <begin position="14"/>
        <end position="26"/>
    </location>
</feature>
<dbReference type="AlphaFoldDB" id="A0A7R7DTH5"/>
<dbReference type="PANTHER" id="PTHR30193">
    <property type="entry name" value="ABC TRANSPORTER PERMEASE PROTEIN"/>
    <property type="match status" value="1"/>
</dbReference>
<gene>
    <name evidence="10" type="ORF">Athai_50470</name>
</gene>
<feature type="transmembrane region" description="Helical" evidence="7">
    <location>
        <begin position="304"/>
        <end position="324"/>
    </location>
</feature>
<keyword evidence="3" id="KW-1003">Cell membrane</keyword>
<dbReference type="InterPro" id="IPR051393">
    <property type="entry name" value="ABC_transporter_permease"/>
</dbReference>
<dbReference type="GO" id="GO:0055085">
    <property type="term" value="P:transmembrane transport"/>
    <property type="evidence" value="ECO:0007669"/>
    <property type="project" value="InterPro"/>
</dbReference>
<dbReference type="EMBL" id="AP023355">
    <property type="protein sequence ID" value="BCJ37544.1"/>
    <property type="molecule type" value="Genomic_DNA"/>
</dbReference>
<evidence type="ECO:0000256" key="1">
    <source>
        <dbReference type="ARBA" id="ARBA00004651"/>
    </source>
</evidence>
<feature type="transmembrane region" description="Helical" evidence="7">
    <location>
        <begin position="46"/>
        <end position="68"/>
    </location>
</feature>
<evidence type="ECO:0000256" key="4">
    <source>
        <dbReference type="ARBA" id="ARBA00022692"/>
    </source>
</evidence>
<keyword evidence="11" id="KW-1185">Reference proteome</keyword>
<reference evidence="10 11" key="1">
    <citation type="submission" date="2020-08" db="EMBL/GenBank/DDBJ databases">
        <title>Whole genome shotgun sequence of Actinocatenispora thailandica NBRC 105041.</title>
        <authorList>
            <person name="Komaki H."/>
            <person name="Tamura T."/>
        </authorList>
    </citation>
    <scope>NUCLEOTIDE SEQUENCE [LARGE SCALE GENOMIC DNA]</scope>
    <source>
        <strain evidence="10 11">NBRC 105041</strain>
    </source>
</reference>
<evidence type="ECO:0000256" key="5">
    <source>
        <dbReference type="ARBA" id="ARBA00022989"/>
    </source>
</evidence>
<dbReference type="CDD" id="cd06261">
    <property type="entry name" value="TM_PBP2"/>
    <property type="match status" value="1"/>
</dbReference>
<evidence type="ECO:0000256" key="8">
    <source>
        <dbReference type="SAM" id="MobiDB-lite"/>
    </source>
</evidence>
<keyword evidence="5 7" id="KW-1133">Transmembrane helix</keyword>
<dbReference type="PANTHER" id="PTHR30193:SF37">
    <property type="entry name" value="INNER MEMBRANE ABC TRANSPORTER PERMEASE PROTEIN YCJO"/>
    <property type="match status" value="1"/>
</dbReference>
<evidence type="ECO:0000313" key="10">
    <source>
        <dbReference type="EMBL" id="BCJ37544.1"/>
    </source>
</evidence>
<dbReference type="PROSITE" id="PS50928">
    <property type="entry name" value="ABC_TM1"/>
    <property type="match status" value="1"/>
</dbReference>
<dbReference type="Proteomes" id="UP000611640">
    <property type="component" value="Chromosome"/>
</dbReference>
<comment type="subcellular location">
    <subcellularLocation>
        <location evidence="1 7">Cell membrane</location>
        <topology evidence="1 7">Multi-pass membrane protein</topology>
    </subcellularLocation>
</comment>
<evidence type="ECO:0000256" key="3">
    <source>
        <dbReference type="ARBA" id="ARBA00022475"/>
    </source>
</evidence>
<dbReference type="SUPFAM" id="SSF161098">
    <property type="entry name" value="MetI-like"/>
    <property type="match status" value="1"/>
</dbReference>
<comment type="similarity">
    <text evidence="7">Belongs to the binding-protein-dependent transport system permease family.</text>
</comment>
<feature type="transmembrane region" description="Helical" evidence="7">
    <location>
        <begin position="112"/>
        <end position="131"/>
    </location>
</feature>
<feature type="transmembrane region" description="Helical" evidence="7">
    <location>
        <begin position="191"/>
        <end position="216"/>
    </location>
</feature>
<feature type="domain" description="ABC transmembrane type-1" evidence="9">
    <location>
        <begin position="106"/>
        <end position="320"/>
    </location>
</feature>
<feature type="region of interest" description="Disordered" evidence="8">
    <location>
        <begin position="1"/>
        <end position="38"/>
    </location>
</feature>
<evidence type="ECO:0000256" key="7">
    <source>
        <dbReference type="RuleBase" id="RU363032"/>
    </source>
</evidence>
<evidence type="ECO:0000256" key="6">
    <source>
        <dbReference type="ARBA" id="ARBA00023136"/>
    </source>
</evidence>
<feature type="transmembrane region" description="Helical" evidence="7">
    <location>
        <begin position="143"/>
        <end position="164"/>
    </location>
</feature>
<dbReference type="InterPro" id="IPR000515">
    <property type="entry name" value="MetI-like"/>
</dbReference>
<sequence>MVGREESGVTAQTRGAAEAADRGAPADPSPTDRPARATPRHGREHALAYLFLVPSTIVFALFVVWPLGDSIYLSLHGSDLFGGASVFVGLDNYRDMFTSAEFGRVLLNTVEFVLLTVVPGVLGALAVVLLLEAQLRGVRVLRTAFALPFAFSVATASVIFSVIYNYQIGLANGILGFLGIGKVGWTTDPHVAMISLALTTVWMNLGYNVLVLSAGVGSIPTEVMEAARLDGASGPKLARRIILPLLSPQLFFLVVVTTIQSLQSFGQIHILTRGGPDNSTTTLVYSIYKKAFAFGSSDFGTASAQAMVLLVIVLACTGIQFGLLQRKVHY</sequence>
<proteinExistence type="inferred from homology"/>
<organism evidence="10 11">
    <name type="scientific">Actinocatenispora thailandica</name>
    <dbReference type="NCBI Taxonomy" id="227318"/>
    <lineage>
        <taxon>Bacteria</taxon>
        <taxon>Bacillati</taxon>
        <taxon>Actinomycetota</taxon>
        <taxon>Actinomycetes</taxon>
        <taxon>Micromonosporales</taxon>
        <taxon>Micromonosporaceae</taxon>
        <taxon>Actinocatenispora</taxon>
    </lineage>
</organism>
<name>A0A7R7DTH5_9ACTN</name>
<keyword evidence="4 7" id="KW-0812">Transmembrane</keyword>
<dbReference type="Gene3D" id="1.10.3720.10">
    <property type="entry name" value="MetI-like"/>
    <property type="match status" value="1"/>
</dbReference>
<accession>A0A7R7DTH5</accession>
<protein>
    <submittedName>
        <fullName evidence="10">Glycerol-3-phosphate ABC transporter permease</fullName>
    </submittedName>
</protein>
<dbReference type="InterPro" id="IPR035906">
    <property type="entry name" value="MetI-like_sf"/>
</dbReference>
<evidence type="ECO:0000259" key="9">
    <source>
        <dbReference type="PROSITE" id="PS50928"/>
    </source>
</evidence>
<keyword evidence="6 7" id="KW-0472">Membrane</keyword>
<keyword evidence="2 7" id="KW-0813">Transport</keyword>
<dbReference type="KEGG" id="atl:Athai_50470"/>
<dbReference type="GO" id="GO:0005886">
    <property type="term" value="C:plasma membrane"/>
    <property type="evidence" value="ECO:0007669"/>
    <property type="project" value="UniProtKB-SubCell"/>
</dbReference>
<feature type="transmembrane region" description="Helical" evidence="7">
    <location>
        <begin position="237"/>
        <end position="259"/>
    </location>
</feature>
<evidence type="ECO:0000313" key="11">
    <source>
        <dbReference type="Proteomes" id="UP000611640"/>
    </source>
</evidence>